<dbReference type="EMBL" id="JAAECE010000007">
    <property type="protein sequence ID" value="KAF1798807.1"/>
    <property type="molecule type" value="Genomic_DNA"/>
</dbReference>
<evidence type="ECO:0000313" key="3">
    <source>
        <dbReference type="Proteomes" id="UP000469890"/>
    </source>
</evidence>
<gene>
    <name evidence="2" type="ORF">FB192DRAFT_1155092</name>
</gene>
<reference evidence="2 3" key="1">
    <citation type="submission" date="2019-09" db="EMBL/GenBank/DDBJ databases">
        <authorList>
            <consortium name="DOE Joint Genome Institute"/>
            <person name="Mondo S.J."/>
            <person name="Navarro-Mendoza M.I."/>
            <person name="Perez-Arques C."/>
            <person name="Panchal S."/>
            <person name="Nicolas F.E."/>
            <person name="Ganguly P."/>
            <person name="Pangilinan J."/>
            <person name="Grigoriev I."/>
            <person name="Heitman J."/>
            <person name="Sanya K."/>
            <person name="Garre V."/>
        </authorList>
    </citation>
    <scope>NUCLEOTIDE SEQUENCE [LARGE SCALE GENOMIC DNA]</scope>
    <source>
        <strain evidence="2 3">MU402</strain>
    </source>
</reference>
<evidence type="ECO:0000313" key="2">
    <source>
        <dbReference type="EMBL" id="KAF1798807.1"/>
    </source>
</evidence>
<organism evidence="2 3">
    <name type="scientific">Mucor circinelloides f. lusitanicus</name>
    <name type="common">Mucor racemosus var. lusitanicus</name>
    <dbReference type="NCBI Taxonomy" id="29924"/>
    <lineage>
        <taxon>Eukaryota</taxon>
        <taxon>Fungi</taxon>
        <taxon>Fungi incertae sedis</taxon>
        <taxon>Mucoromycota</taxon>
        <taxon>Mucoromycotina</taxon>
        <taxon>Mucoromycetes</taxon>
        <taxon>Mucorales</taxon>
        <taxon>Mucorineae</taxon>
        <taxon>Mucoraceae</taxon>
        <taxon>Mucor</taxon>
    </lineage>
</organism>
<accession>A0A8H4BAS3</accession>
<dbReference type="Proteomes" id="UP000469890">
    <property type="component" value="Unassembled WGS sequence"/>
</dbReference>
<comment type="caution">
    <text evidence="2">The sequence shown here is derived from an EMBL/GenBank/DDBJ whole genome shotgun (WGS) entry which is preliminary data.</text>
</comment>
<evidence type="ECO:0000256" key="1">
    <source>
        <dbReference type="SAM" id="MobiDB-lite"/>
    </source>
</evidence>
<protein>
    <submittedName>
        <fullName evidence="2">Uncharacterized protein</fullName>
    </submittedName>
</protein>
<feature type="region of interest" description="Disordered" evidence="1">
    <location>
        <begin position="48"/>
        <end position="86"/>
    </location>
</feature>
<name>A0A8H4BAS3_MUCCL</name>
<proteinExistence type="predicted"/>
<sequence length="312" mass="35536">MIHHNNSQLKKLKFILFPPTRFPCNSIAIHPDVKCSTKENHHLLNHEITNSSAHRYRPPRTGSTSDCQEEFNAKEGQPRPSLSSSVTTKVNQEYDYIQSQITTCSTALAPQEDCPTLLIHQSSSMSSTVNDDTTDMAQLLSAQNAASDRSTLSDKIHRKPMYDHPNHHDTREIAASIRRCILPFQVHYELEWPMPNYHTSSNALTKNTWLQLDDQTSSGIERVRKLGFADLDVRLDDQLTRYINALTGSKKDNSVVIQVLFDHNIPDDDHRDTSLNGSQVQRLLRLRRVHWWSISYNLARTSSACLPDPLAK</sequence>
<dbReference type="AlphaFoldDB" id="A0A8H4BAS3"/>